<proteinExistence type="predicted"/>
<dbReference type="AlphaFoldDB" id="A0A919UJI8"/>
<evidence type="ECO:0000259" key="5">
    <source>
        <dbReference type="PROSITE" id="PS51296"/>
    </source>
</evidence>
<keyword evidence="1" id="KW-0001">2Fe-2S</keyword>
<gene>
    <name evidence="6" type="ORF">Dac01nite_11680</name>
</gene>
<comment type="caution">
    <text evidence="6">The sequence shown here is derived from an EMBL/GenBank/DDBJ whole genome shotgun (WGS) entry which is preliminary data.</text>
</comment>
<keyword evidence="3" id="KW-0408">Iron</keyword>
<dbReference type="CDD" id="cd03528">
    <property type="entry name" value="Rieske_RO_ferredoxin"/>
    <property type="match status" value="1"/>
</dbReference>
<dbReference type="GO" id="GO:0046872">
    <property type="term" value="F:metal ion binding"/>
    <property type="evidence" value="ECO:0007669"/>
    <property type="project" value="UniProtKB-KW"/>
</dbReference>
<dbReference type="InterPro" id="IPR036922">
    <property type="entry name" value="Rieske_2Fe-2S_sf"/>
</dbReference>
<dbReference type="Gene3D" id="2.102.10.10">
    <property type="entry name" value="Rieske [2Fe-2S] iron-sulphur domain"/>
    <property type="match status" value="1"/>
</dbReference>
<sequence length="117" mass="11863">MTSTVVASLADLAPGSAMTVMVTSDSGATVPVALVRESGGDVYAIGDTCTHGEVSLGEGDVEGHEVECWAHGGRFDVRSGDATELPAMEPVPVYSVSIVDGAIAVDVDANIAVTKEN</sequence>
<dbReference type="Pfam" id="PF00355">
    <property type="entry name" value="Rieske"/>
    <property type="match status" value="1"/>
</dbReference>
<name>A0A919UJI8_9MICO</name>
<evidence type="ECO:0000313" key="7">
    <source>
        <dbReference type="Proteomes" id="UP000652354"/>
    </source>
</evidence>
<reference evidence="6" key="1">
    <citation type="submission" date="2021-01" db="EMBL/GenBank/DDBJ databases">
        <title>Whole genome shotgun sequence of Demequina activiva NBRC 110675.</title>
        <authorList>
            <person name="Komaki H."/>
            <person name="Tamura T."/>
        </authorList>
    </citation>
    <scope>NUCLEOTIDE SEQUENCE</scope>
    <source>
        <strain evidence="6">NBRC 110675</strain>
    </source>
</reference>
<evidence type="ECO:0000313" key="6">
    <source>
        <dbReference type="EMBL" id="GIG54416.1"/>
    </source>
</evidence>
<dbReference type="EMBL" id="BONR01000002">
    <property type="protein sequence ID" value="GIG54416.1"/>
    <property type="molecule type" value="Genomic_DNA"/>
</dbReference>
<dbReference type="GO" id="GO:0016705">
    <property type="term" value="F:oxidoreductase activity, acting on paired donors, with incorporation or reduction of molecular oxygen"/>
    <property type="evidence" value="ECO:0007669"/>
    <property type="project" value="UniProtKB-ARBA"/>
</dbReference>
<dbReference type="GO" id="GO:0004497">
    <property type="term" value="F:monooxygenase activity"/>
    <property type="evidence" value="ECO:0007669"/>
    <property type="project" value="UniProtKB-ARBA"/>
</dbReference>
<evidence type="ECO:0000256" key="1">
    <source>
        <dbReference type="ARBA" id="ARBA00022714"/>
    </source>
</evidence>
<dbReference type="PROSITE" id="PS51296">
    <property type="entry name" value="RIESKE"/>
    <property type="match status" value="1"/>
</dbReference>
<protein>
    <submittedName>
        <fullName evidence="6">Non-heme iron oxygenase ferredoxin subunit</fullName>
    </submittedName>
</protein>
<dbReference type="PANTHER" id="PTHR21496:SF23">
    <property type="entry name" value="3-PHENYLPROPIONATE_CINNAMIC ACID DIOXYGENASE FERREDOXIN SUBUNIT"/>
    <property type="match status" value="1"/>
</dbReference>
<organism evidence="6 7">
    <name type="scientific">Demequina activiva</name>
    <dbReference type="NCBI Taxonomy" id="1582364"/>
    <lineage>
        <taxon>Bacteria</taxon>
        <taxon>Bacillati</taxon>
        <taxon>Actinomycetota</taxon>
        <taxon>Actinomycetes</taxon>
        <taxon>Micrococcales</taxon>
        <taxon>Demequinaceae</taxon>
        <taxon>Demequina</taxon>
    </lineage>
</organism>
<dbReference type="SUPFAM" id="SSF50022">
    <property type="entry name" value="ISP domain"/>
    <property type="match status" value="1"/>
</dbReference>
<dbReference type="GO" id="GO:0051537">
    <property type="term" value="F:2 iron, 2 sulfur cluster binding"/>
    <property type="evidence" value="ECO:0007669"/>
    <property type="project" value="UniProtKB-KW"/>
</dbReference>
<accession>A0A919UJI8</accession>
<evidence type="ECO:0000256" key="3">
    <source>
        <dbReference type="ARBA" id="ARBA00023004"/>
    </source>
</evidence>
<feature type="domain" description="Rieske" evidence="5">
    <location>
        <begin position="4"/>
        <end position="105"/>
    </location>
</feature>
<keyword evidence="7" id="KW-1185">Reference proteome</keyword>
<dbReference type="RefSeq" id="WP_239066539.1">
    <property type="nucleotide sequence ID" value="NZ_BONR01000002.1"/>
</dbReference>
<keyword evidence="4" id="KW-0411">Iron-sulfur</keyword>
<dbReference type="InterPro" id="IPR017941">
    <property type="entry name" value="Rieske_2Fe-2S"/>
</dbReference>
<evidence type="ECO:0000256" key="4">
    <source>
        <dbReference type="ARBA" id="ARBA00023014"/>
    </source>
</evidence>
<dbReference type="PANTHER" id="PTHR21496">
    <property type="entry name" value="FERREDOXIN-RELATED"/>
    <property type="match status" value="1"/>
</dbReference>
<dbReference type="Proteomes" id="UP000652354">
    <property type="component" value="Unassembled WGS sequence"/>
</dbReference>
<keyword evidence="2" id="KW-0479">Metal-binding</keyword>
<evidence type="ECO:0000256" key="2">
    <source>
        <dbReference type="ARBA" id="ARBA00022723"/>
    </source>
</evidence>